<proteinExistence type="predicted"/>
<dbReference type="NCBIfam" id="TIGR02001">
    <property type="entry name" value="gcw_chp"/>
    <property type="match status" value="1"/>
</dbReference>
<accession>A0A1H6Y500</accession>
<name>A0A1H6Y500_9GAMM</name>
<feature type="chain" id="PRO_5011685614" evidence="1">
    <location>
        <begin position="24"/>
        <end position="270"/>
    </location>
</feature>
<dbReference type="STRING" id="529704.SAMN02927913_2287"/>
<dbReference type="AlphaFoldDB" id="A0A1H6Y500"/>
<keyword evidence="3" id="KW-1185">Reference proteome</keyword>
<protein>
    <submittedName>
        <fullName evidence="2">Uncharacterized protein</fullName>
    </submittedName>
</protein>
<dbReference type="OrthoDB" id="9793561at2"/>
<feature type="signal peptide" evidence="1">
    <location>
        <begin position="1"/>
        <end position="23"/>
    </location>
</feature>
<dbReference type="Pfam" id="PF09694">
    <property type="entry name" value="Gcw_chp"/>
    <property type="match status" value="1"/>
</dbReference>
<evidence type="ECO:0000256" key="1">
    <source>
        <dbReference type="SAM" id="SignalP"/>
    </source>
</evidence>
<reference evidence="2 3" key="1">
    <citation type="submission" date="2016-10" db="EMBL/GenBank/DDBJ databases">
        <authorList>
            <person name="de Groot N.N."/>
        </authorList>
    </citation>
    <scope>NUCLEOTIDE SEQUENCE [LARGE SCALE GENOMIC DNA]</scope>
    <source>
        <strain evidence="2 3">DSM 26515</strain>
    </source>
</reference>
<sequence length="270" mass="28576">MKTRTFILPGVAVAVALLAPAHAADAPSASMTGNVAVTTDYMFRGLTQSWGCPAIQGGADLALADGFAAGAWGSSISGNSYPGGSMELDLYASYGGSLSGAWSWRAGLYGYVYPGANLDAAGLPSRSLNTDEANLALTWKQFTLKYNYALTDYFGADVGQDYRADSRGTQYLQLDAAFPLADAWSLALHAGYTDYATALAVPNGDGARNPDYPDFGATLKYQFAAHWSASLGLTRATNDRFYRHTGSFTNPGEVRNVGGTRAFVMLQGTF</sequence>
<dbReference type="EMBL" id="FNYC01000006">
    <property type="protein sequence ID" value="SEJ36349.1"/>
    <property type="molecule type" value="Genomic_DNA"/>
</dbReference>
<organism evidence="2 3">
    <name type="scientific">Frateuria terrea</name>
    <dbReference type="NCBI Taxonomy" id="529704"/>
    <lineage>
        <taxon>Bacteria</taxon>
        <taxon>Pseudomonadati</taxon>
        <taxon>Pseudomonadota</taxon>
        <taxon>Gammaproteobacteria</taxon>
        <taxon>Lysobacterales</taxon>
        <taxon>Rhodanobacteraceae</taxon>
        <taxon>Frateuria</taxon>
    </lineage>
</organism>
<dbReference type="InterPro" id="IPR010239">
    <property type="entry name" value="CHP02001"/>
</dbReference>
<gene>
    <name evidence="2" type="ORF">SAMN04487997_3154</name>
</gene>
<evidence type="ECO:0000313" key="3">
    <source>
        <dbReference type="Proteomes" id="UP000199420"/>
    </source>
</evidence>
<keyword evidence="1" id="KW-0732">Signal</keyword>
<dbReference type="RefSeq" id="WP_091337007.1">
    <property type="nucleotide sequence ID" value="NZ_FNYC01000006.1"/>
</dbReference>
<evidence type="ECO:0000313" key="2">
    <source>
        <dbReference type="EMBL" id="SEJ36349.1"/>
    </source>
</evidence>
<dbReference type="Proteomes" id="UP000199420">
    <property type="component" value="Unassembled WGS sequence"/>
</dbReference>